<dbReference type="PANTHER" id="PTHR12307:SF36">
    <property type="entry name" value="GLYCOGEN-BINDING SUBUNIT 76A"/>
    <property type="match status" value="1"/>
</dbReference>
<gene>
    <name evidence="3" type="ORF">RUM44_003051</name>
</gene>
<sequence>MSTERVTLVFNSLFSEKCTTEAEVFAQCLQQRLQSLKDLNKPTSESKRPSQESDGDSSTSITSFDCSPWATFRPGPATAANCNKHDGTELNKQYASCESDKEFHSDSEQNEQDLYLSETIKGITSTDSDDNTVGSWSSYQENLTEADVDDKRVKGSPKVRNRFNKRKERFRMRNESANNSPQRESLNWNRSEHQVENQEDTFDLELHIQGTLLDRMEDNLVHHRTNIQVPMKNLESHTDQNGNECDIQTTSSFIDLACTQHTATYDINEFEQHSLALADILCENKSITMNILNDSITINTAIVSNQSDSATITAGVPQKLDFLGGENTEGTTSRSCVSSSNVDANDILQGTHGYHSPDNGSVSSHTTLRRCSSLKSGKTPPGTPGAKKIVRFADALGLELTDIRTFLDEIPKVPHSAYDDLHFEIPRAGEFEFNPKPTLMPQFQQPGHQLGFIERVHQNKICLETALVPEIGTPVVLGCVRVGNVSYRKSVYVRYTLNNWETFSDLQATYVPHSCDGVTGKFSFVLYGHTLNVGGKLEFALRLDYCEGQYWDNNGGINYIFNCLPKTSSCNTISMEYFRCSFDDGRLDFS</sequence>
<evidence type="ECO:0000259" key="2">
    <source>
        <dbReference type="PROSITE" id="PS51159"/>
    </source>
</evidence>
<name>A0ABR1AXE6_POLSC</name>
<feature type="compositionally biased region" description="Polar residues" evidence="1">
    <location>
        <begin position="358"/>
        <end position="376"/>
    </location>
</feature>
<keyword evidence="4" id="KW-1185">Reference proteome</keyword>
<reference evidence="3 4" key="1">
    <citation type="submission" date="2023-09" db="EMBL/GenBank/DDBJ databases">
        <title>Genomes of two closely related lineages of the louse Polyplax serrata with different host specificities.</title>
        <authorList>
            <person name="Martinu J."/>
            <person name="Tarabai H."/>
            <person name="Stefka J."/>
            <person name="Hypsa V."/>
        </authorList>
    </citation>
    <scope>NUCLEOTIDE SEQUENCE [LARGE SCALE GENOMIC DNA]</scope>
    <source>
        <strain evidence="3">98ZLc_SE</strain>
    </source>
</reference>
<dbReference type="InterPro" id="IPR050782">
    <property type="entry name" value="PP1_regulatory_subunit_3"/>
</dbReference>
<comment type="caution">
    <text evidence="3">The sequence shown here is derived from an EMBL/GenBank/DDBJ whole genome shotgun (WGS) entry which is preliminary data.</text>
</comment>
<feature type="compositionally biased region" description="Basic and acidic residues" evidence="1">
    <location>
        <begin position="39"/>
        <end position="51"/>
    </location>
</feature>
<evidence type="ECO:0000313" key="3">
    <source>
        <dbReference type="EMBL" id="KAK6630881.1"/>
    </source>
</evidence>
<dbReference type="PROSITE" id="PS51159">
    <property type="entry name" value="CBM21"/>
    <property type="match status" value="1"/>
</dbReference>
<evidence type="ECO:0000313" key="4">
    <source>
        <dbReference type="Proteomes" id="UP001359485"/>
    </source>
</evidence>
<dbReference type="Gene3D" id="2.60.40.2440">
    <property type="entry name" value="Carbohydrate binding type-21 domain"/>
    <property type="match status" value="1"/>
</dbReference>
<dbReference type="EMBL" id="JAWJWF010000007">
    <property type="protein sequence ID" value="KAK6630881.1"/>
    <property type="molecule type" value="Genomic_DNA"/>
</dbReference>
<organism evidence="3 4">
    <name type="scientific">Polyplax serrata</name>
    <name type="common">Common mouse louse</name>
    <dbReference type="NCBI Taxonomy" id="468196"/>
    <lineage>
        <taxon>Eukaryota</taxon>
        <taxon>Metazoa</taxon>
        <taxon>Ecdysozoa</taxon>
        <taxon>Arthropoda</taxon>
        <taxon>Hexapoda</taxon>
        <taxon>Insecta</taxon>
        <taxon>Pterygota</taxon>
        <taxon>Neoptera</taxon>
        <taxon>Paraneoptera</taxon>
        <taxon>Psocodea</taxon>
        <taxon>Troctomorpha</taxon>
        <taxon>Phthiraptera</taxon>
        <taxon>Anoplura</taxon>
        <taxon>Polyplacidae</taxon>
        <taxon>Polyplax</taxon>
    </lineage>
</organism>
<proteinExistence type="predicted"/>
<accession>A0ABR1AXE6</accession>
<dbReference type="InterPro" id="IPR005036">
    <property type="entry name" value="CBM21_dom"/>
</dbReference>
<feature type="domain" description="CBM21" evidence="2">
    <location>
        <begin position="453"/>
        <end position="562"/>
    </location>
</feature>
<dbReference type="PANTHER" id="PTHR12307">
    <property type="entry name" value="PROTEIN PHOSPHATASE 1 REGULATORY SUBUNIT"/>
    <property type="match status" value="1"/>
</dbReference>
<feature type="region of interest" description="Disordered" evidence="1">
    <location>
        <begin position="353"/>
        <end position="386"/>
    </location>
</feature>
<feature type="region of interest" description="Disordered" evidence="1">
    <location>
        <begin position="39"/>
        <end position="62"/>
    </location>
</feature>
<dbReference type="Pfam" id="PF03370">
    <property type="entry name" value="CBM_21"/>
    <property type="match status" value="1"/>
</dbReference>
<dbReference type="Proteomes" id="UP001359485">
    <property type="component" value="Unassembled WGS sequence"/>
</dbReference>
<protein>
    <recommendedName>
        <fullName evidence="2">CBM21 domain-containing protein</fullName>
    </recommendedName>
</protein>
<dbReference type="InterPro" id="IPR038175">
    <property type="entry name" value="CBM21_dom_sf"/>
</dbReference>
<evidence type="ECO:0000256" key="1">
    <source>
        <dbReference type="SAM" id="MobiDB-lite"/>
    </source>
</evidence>